<dbReference type="InterPro" id="IPR032914">
    <property type="entry name" value="Vam6/VPS39/TRAP1"/>
</dbReference>
<dbReference type="AlphaFoldDB" id="A0A0D0B085"/>
<evidence type="ECO:0000256" key="2">
    <source>
        <dbReference type="ARBA" id="ARBA00023136"/>
    </source>
</evidence>
<evidence type="ECO:0000313" key="7">
    <source>
        <dbReference type="EMBL" id="KIK37463.1"/>
    </source>
</evidence>
<dbReference type="Pfam" id="PF00780">
    <property type="entry name" value="CNH"/>
    <property type="match status" value="1"/>
</dbReference>
<dbReference type="FunCoup" id="A0A0D0B085">
    <property type="interactions" value="816"/>
</dbReference>
<evidence type="ECO:0000256" key="5">
    <source>
        <dbReference type="SAM" id="MobiDB-lite"/>
    </source>
</evidence>
<dbReference type="STRING" id="930992.A0A0D0B085"/>
<dbReference type="GO" id="GO:0000329">
    <property type="term" value="C:fungal-type vacuole membrane"/>
    <property type="evidence" value="ECO:0007669"/>
    <property type="project" value="TreeGrafter"/>
</dbReference>
<accession>A0A0D0B085</accession>
<gene>
    <name evidence="7" type="ORF">CY34DRAFT_810335</name>
</gene>
<dbReference type="EMBL" id="KN835449">
    <property type="protein sequence ID" value="KIK37463.1"/>
    <property type="molecule type" value="Genomic_DNA"/>
</dbReference>
<dbReference type="InterPro" id="IPR019453">
    <property type="entry name" value="VPS39/TGFA1_Znf"/>
</dbReference>
<dbReference type="Pfam" id="PF10366">
    <property type="entry name" value="Vps39_1"/>
    <property type="match status" value="1"/>
</dbReference>
<dbReference type="PANTHER" id="PTHR12894:SF49">
    <property type="entry name" value="VAM6_VPS39-LIKE PROTEIN"/>
    <property type="match status" value="1"/>
</dbReference>
<dbReference type="GO" id="GO:0034058">
    <property type="term" value="P:endosomal vesicle fusion"/>
    <property type="evidence" value="ECO:0007669"/>
    <property type="project" value="TreeGrafter"/>
</dbReference>
<reference evidence="8" key="2">
    <citation type="submission" date="2015-01" db="EMBL/GenBank/DDBJ databases">
        <title>Evolutionary Origins and Diversification of the Mycorrhizal Mutualists.</title>
        <authorList>
            <consortium name="DOE Joint Genome Institute"/>
            <consortium name="Mycorrhizal Genomics Consortium"/>
            <person name="Kohler A."/>
            <person name="Kuo A."/>
            <person name="Nagy L.G."/>
            <person name="Floudas D."/>
            <person name="Copeland A."/>
            <person name="Barry K.W."/>
            <person name="Cichocki N."/>
            <person name="Veneault-Fourrey C."/>
            <person name="LaButti K."/>
            <person name="Lindquist E.A."/>
            <person name="Lipzen A."/>
            <person name="Lundell T."/>
            <person name="Morin E."/>
            <person name="Murat C."/>
            <person name="Riley R."/>
            <person name="Ohm R."/>
            <person name="Sun H."/>
            <person name="Tunlid A."/>
            <person name="Henrissat B."/>
            <person name="Grigoriev I.V."/>
            <person name="Hibbett D.S."/>
            <person name="Martin F."/>
        </authorList>
    </citation>
    <scope>NUCLEOTIDE SEQUENCE [LARGE SCALE GENOMIC DNA]</scope>
    <source>
        <strain evidence="8">UH-Slu-Lm8-n1</strain>
    </source>
</reference>
<evidence type="ECO:0000256" key="3">
    <source>
        <dbReference type="ARBA" id="ARBA00038201"/>
    </source>
</evidence>
<evidence type="ECO:0000256" key="4">
    <source>
        <dbReference type="PROSITE-ProRule" id="PRU01006"/>
    </source>
</evidence>
<dbReference type="GO" id="GO:0006914">
    <property type="term" value="P:autophagy"/>
    <property type="evidence" value="ECO:0007669"/>
    <property type="project" value="TreeGrafter"/>
</dbReference>
<keyword evidence="2" id="KW-0472">Membrane</keyword>
<comment type="similarity">
    <text evidence="3">Belongs to the VAM6/VPS39 family.</text>
</comment>
<organism evidence="7 8">
    <name type="scientific">Suillus luteus UH-Slu-Lm8-n1</name>
    <dbReference type="NCBI Taxonomy" id="930992"/>
    <lineage>
        <taxon>Eukaryota</taxon>
        <taxon>Fungi</taxon>
        <taxon>Dikarya</taxon>
        <taxon>Basidiomycota</taxon>
        <taxon>Agaricomycotina</taxon>
        <taxon>Agaricomycetes</taxon>
        <taxon>Agaricomycetidae</taxon>
        <taxon>Boletales</taxon>
        <taxon>Suillineae</taxon>
        <taxon>Suillaceae</taxon>
        <taxon>Suillus</taxon>
    </lineage>
</organism>
<reference evidence="7 8" key="1">
    <citation type="submission" date="2014-04" db="EMBL/GenBank/DDBJ databases">
        <authorList>
            <consortium name="DOE Joint Genome Institute"/>
            <person name="Kuo A."/>
            <person name="Ruytinx J."/>
            <person name="Rineau F."/>
            <person name="Colpaert J."/>
            <person name="Kohler A."/>
            <person name="Nagy L.G."/>
            <person name="Floudas D."/>
            <person name="Copeland A."/>
            <person name="Barry K.W."/>
            <person name="Cichocki N."/>
            <person name="Veneault-Fourrey C."/>
            <person name="LaButti K."/>
            <person name="Lindquist E.A."/>
            <person name="Lipzen A."/>
            <person name="Lundell T."/>
            <person name="Morin E."/>
            <person name="Murat C."/>
            <person name="Sun H."/>
            <person name="Tunlid A."/>
            <person name="Henrissat B."/>
            <person name="Grigoriev I.V."/>
            <person name="Hibbett D.S."/>
            <person name="Martin F."/>
            <person name="Nordberg H.P."/>
            <person name="Cantor M.N."/>
            <person name="Hua S.X."/>
        </authorList>
    </citation>
    <scope>NUCLEOTIDE SEQUENCE [LARGE SCALE GENOMIC DNA]</scope>
    <source>
        <strain evidence="7 8">UH-Slu-Lm8-n1</strain>
    </source>
</reference>
<dbReference type="InterPro" id="IPR000547">
    <property type="entry name" value="Clathrin_H-chain/VPS_repeat"/>
</dbReference>
<dbReference type="PROSITE" id="PS50236">
    <property type="entry name" value="CHCR"/>
    <property type="match status" value="1"/>
</dbReference>
<dbReference type="Pfam" id="PF10367">
    <property type="entry name" value="zf-Vps39_C"/>
    <property type="match status" value="1"/>
</dbReference>
<dbReference type="InterPro" id="IPR019452">
    <property type="entry name" value="VPS39/TGF_beta_rcpt-assoc_1"/>
</dbReference>
<keyword evidence="8" id="KW-1185">Reference proteome</keyword>
<dbReference type="OrthoDB" id="5325112at2759"/>
<feature type="repeat" description="CHCR" evidence="4">
    <location>
        <begin position="746"/>
        <end position="903"/>
    </location>
</feature>
<sequence length="1031" mass="114715">MAPFYPPNTVLSGFKERPEALLVQGDKLYVGTATGSLFIYEYNELSENRSTLVDTKKGLSRRPIDQLGYIKDVNSLLSLSESIPTLYPLPSFTPPTPLTRAKGALTFAIHSSVNNIDPSDVQGGANAVNRAGTVPTMMTQLVVGCRRKVVIYTWKDGEAQEIRETILPHSPRVAVFLDSDNVCFAYSSTEYALFSISKLTTLDVITPIPASISMGAFSGLSGYMTLGLGAKAKPGLVRLSDTEALIVKDNQGFIIGTDGRQTKPVTIDWPSPPDEVAFVNPYIFSILPPGTVPVPENGDTSLPSGSALAAPQSSLIPSPVVQVISSLTTQSVQTLPFPPTSSASSAAICTIRLLTSSPAAKAPIFLVATPSDRTVATSEGSSIWQIRMKSWGDQIDELVQRCLYSDALSLLDTLDQALLPDKDQRRTHIRALHAVSQFRLGKFDDAINSFIELDLNPAKVVALYPERIAGRLSVPPDDWISLFGGPANQQLLTSKNDDAMSIRSQHEGNESKEKLLESSPSPATPVRAAVRRGTALVALLSSSKDKDDDAVSISGKRKVKHVDDFSRSVDSLWRYLTDRRPKVAGALAAVHIAPAQSHQWPFLSETSTEELFALPNIPLALLTPGQLVRFAQIVDTALFKSYLVTQPALLGALCRLANWCEVSEVEEELRARKKFAELIYLYNGKKIHAKALNLLQQLREMETDITDKLDPSISYLRKLGPEYINQVFESSRWIFEEDRHMAFEIFTSDDVELPRTQVTDYLEKIDPAISTRYIEYLIDEKGEESPAFHDRLAELYLNMTLSARKRGEEAKAFEVYSKLLHFIDTTDHYRPDRLYGLLSENLYEARAVLLGRMGRHEHALELYVYKLKNYAKAEEYCKRIYNTNGVSRSIFLTLLKLYLRPTDKAAPNLLQPALDLISRHSPRLDSVETLQLLPPLVTAHDVRPFLQEALRAPIFDSHVVRDIHKARNEQVARKLMLLESRRVRVTDSRICPQCHKRLGSSVIAVHAPRGEVTHYQCRDAFARRLLDPTRI</sequence>
<evidence type="ECO:0000313" key="8">
    <source>
        <dbReference type="Proteomes" id="UP000054485"/>
    </source>
</evidence>
<protein>
    <recommendedName>
        <fullName evidence="6">CNH domain-containing protein</fullName>
    </recommendedName>
</protein>
<evidence type="ECO:0000256" key="1">
    <source>
        <dbReference type="ARBA" id="ARBA00004184"/>
    </source>
</evidence>
<dbReference type="GO" id="GO:0012505">
    <property type="term" value="C:endomembrane system"/>
    <property type="evidence" value="ECO:0007669"/>
    <property type="project" value="UniProtKB-SubCell"/>
</dbReference>
<evidence type="ECO:0000259" key="6">
    <source>
        <dbReference type="PROSITE" id="PS50219"/>
    </source>
</evidence>
<dbReference type="PANTHER" id="PTHR12894">
    <property type="entry name" value="CNH DOMAIN CONTAINING"/>
    <property type="match status" value="1"/>
</dbReference>
<comment type="subcellular location">
    <subcellularLocation>
        <location evidence="1">Endomembrane system</location>
        <topology evidence="1">Peripheral membrane protein</topology>
    </subcellularLocation>
</comment>
<name>A0A0D0B085_9AGAM</name>
<dbReference type="InParanoid" id="A0A0D0B085"/>
<proteinExistence type="inferred from homology"/>
<dbReference type="Proteomes" id="UP000054485">
    <property type="component" value="Unassembled WGS sequence"/>
</dbReference>
<feature type="compositionally biased region" description="Basic and acidic residues" evidence="5">
    <location>
        <begin position="504"/>
        <end position="516"/>
    </location>
</feature>
<dbReference type="HOGENOM" id="CLU_004190_2_0_1"/>
<dbReference type="InterPro" id="IPR001180">
    <property type="entry name" value="CNH_dom"/>
</dbReference>
<dbReference type="PROSITE" id="PS50219">
    <property type="entry name" value="CNH"/>
    <property type="match status" value="1"/>
</dbReference>
<feature type="region of interest" description="Disordered" evidence="5">
    <location>
        <begin position="504"/>
        <end position="524"/>
    </location>
</feature>
<feature type="domain" description="CNH" evidence="6">
    <location>
        <begin position="7"/>
        <end position="323"/>
    </location>
</feature>
<dbReference type="GO" id="GO:0006886">
    <property type="term" value="P:intracellular protein transport"/>
    <property type="evidence" value="ECO:0007669"/>
    <property type="project" value="UniProtKB-UniRule"/>
</dbReference>